<sequence>MSDTSRNFAIGAGAVVVLALIGTLSKGGDDEVRTTHSSAETGIAVDVGSSVTGTDEDPAMAEVEAPTMAEVPDVKGELLSLAYDELKDAGFRDVEVVPVDGHAFALNYANWEVVDQTPTGTRSTDTEIRLEVVKTREAESSFCFDGDC</sequence>
<dbReference type="AlphaFoldDB" id="I1D1T4"/>
<evidence type="ECO:0000313" key="2">
    <source>
        <dbReference type="Proteomes" id="UP000005087"/>
    </source>
</evidence>
<reference evidence="1 2" key="1">
    <citation type="submission" date="2011-09" db="EMBL/GenBank/DDBJ databases">
        <authorList>
            <consortium name="US DOE Joint Genome Institute (JGI-PGF)"/>
            <person name="Lucas S."/>
            <person name="Han J."/>
            <person name="Lapidus A."/>
            <person name="Cheng J.-F."/>
            <person name="Goodwin L."/>
            <person name="Pitluck S."/>
            <person name="Peters L."/>
            <person name="Land M.L."/>
            <person name="Hauser L."/>
            <person name="Brambilla E."/>
            <person name="Klenk H.-P."/>
            <person name="Woyke T.J."/>
        </authorList>
    </citation>
    <scope>NUCLEOTIDE SEQUENCE [LARGE SCALE GENOMIC DNA]</scope>
    <source>
        <strain evidence="1 2">K62</strain>
    </source>
</reference>
<dbReference type="STRING" id="928724.SacglDRAFT_02002"/>
<dbReference type="Proteomes" id="UP000005087">
    <property type="component" value="Chromosome"/>
</dbReference>
<dbReference type="Gene3D" id="3.30.10.20">
    <property type="match status" value="1"/>
</dbReference>
<evidence type="ECO:0000313" key="1">
    <source>
        <dbReference type="EMBL" id="EIE98908.1"/>
    </source>
</evidence>
<gene>
    <name evidence="1" type="ORF">SacglDRAFT_02002</name>
</gene>
<dbReference type="HOGENOM" id="CLU_1814417_0_0_11"/>
<organism evidence="1 2">
    <name type="scientific">Saccharomonospora glauca K62</name>
    <dbReference type="NCBI Taxonomy" id="928724"/>
    <lineage>
        <taxon>Bacteria</taxon>
        <taxon>Bacillati</taxon>
        <taxon>Actinomycetota</taxon>
        <taxon>Actinomycetes</taxon>
        <taxon>Pseudonocardiales</taxon>
        <taxon>Pseudonocardiaceae</taxon>
        <taxon>Saccharomonospora</taxon>
    </lineage>
</organism>
<reference evidence="2" key="2">
    <citation type="submission" date="2012-01" db="EMBL/GenBank/DDBJ databases">
        <title>Noncontiguous Finished sequence of chromosome of Saccharomonospora glauca K62.</title>
        <authorList>
            <consortium name="US DOE Joint Genome Institute"/>
            <person name="Lucas S."/>
            <person name="Han J."/>
            <person name="Lapidus A."/>
            <person name="Cheng J.-F."/>
            <person name="Goodwin L."/>
            <person name="Pitluck S."/>
            <person name="Peters L."/>
            <person name="Mikhailova N."/>
            <person name="Held B."/>
            <person name="Detter J.C."/>
            <person name="Han C."/>
            <person name="Tapia R."/>
            <person name="Land M."/>
            <person name="Hauser L."/>
            <person name="Kyrpides N."/>
            <person name="Ivanova N."/>
            <person name="Pagani I."/>
            <person name="Brambilla E.-M."/>
            <person name="Klenk H.-P."/>
            <person name="Woyke T."/>
        </authorList>
    </citation>
    <scope>NUCLEOTIDE SEQUENCE [LARGE SCALE GENOMIC DNA]</scope>
    <source>
        <strain evidence="2">K62</strain>
    </source>
</reference>
<name>I1D1T4_9PSEU</name>
<dbReference type="EMBL" id="CM001484">
    <property type="protein sequence ID" value="EIE98908.1"/>
    <property type="molecule type" value="Genomic_DNA"/>
</dbReference>
<protein>
    <recommendedName>
        <fullName evidence="3">PASTA domain-containing protein</fullName>
    </recommendedName>
</protein>
<dbReference type="RefSeq" id="WP_005464050.1">
    <property type="nucleotide sequence ID" value="NZ_CM001484.1"/>
</dbReference>
<evidence type="ECO:0008006" key="3">
    <source>
        <dbReference type="Google" id="ProtNLM"/>
    </source>
</evidence>
<accession>I1D1T4</accession>
<keyword evidence="2" id="KW-1185">Reference proteome</keyword>
<proteinExistence type="predicted"/>